<reference evidence="3 4" key="1">
    <citation type="submission" date="2019-08" db="EMBL/GenBank/DDBJ databases">
        <title>Prosopis cineraria nodule microbiome.</title>
        <authorList>
            <person name="Ali R."/>
            <person name="Chaluvadi S.R."/>
            <person name="Wang X."/>
        </authorList>
    </citation>
    <scope>NUCLEOTIDE SEQUENCE [LARGE SCALE GENOMIC DNA]</scope>
    <source>
        <strain evidence="3 4">BG7</strain>
    </source>
</reference>
<organism evidence="3 4">
    <name type="scientific">Rhizobium grahamii</name>
    <dbReference type="NCBI Taxonomy" id="1120045"/>
    <lineage>
        <taxon>Bacteria</taxon>
        <taxon>Pseudomonadati</taxon>
        <taxon>Pseudomonadota</taxon>
        <taxon>Alphaproteobacteria</taxon>
        <taxon>Hyphomicrobiales</taxon>
        <taxon>Rhizobiaceae</taxon>
        <taxon>Rhizobium/Agrobacterium group</taxon>
        <taxon>Rhizobium</taxon>
    </lineage>
</organism>
<accession>A0A5Q0C556</accession>
<keyword evidence="2" id="KW-1133">Transmembrane helix</keyword>
<feature type="transmembrane region" description="Helical" evidence="2">
    <location>
        <begin position="34"/>
        <end position="56"/>
    </location>
</feature>
<dbReference type="EMBL" id="CP043498">
    <property type="protein sequence ID" value="QFY61046.1"/>
    <property type="molecule type" value="Genomic_DNA"/>
</dbReference>
<feature type="region of interest" description="Disordered" evidence="1">
    <location>
        <begin position="1"/>
        <end position="20"/>
    </location>
</feature>
<proteinExistence type="predicted"/>
<evidence type="ECO:0000256" key="2">
    <source>
        <dbReference type="SAM" id="Phobius"/>
    </source>
</evidence>
<dbReference type="OrthoDB" id="8402969at2"/>
<evidence type="ECO:0000256" key="1">
    <source>
        <dbReference type="SAM" id="MobiDB-lite"/>
    </source>
</evidence>
<keyword evidence="2" id="KW-0812">Transmembrane</keyword>
<keyword evidence="2" id="KW-0472">Membrane</keyword>
<dbReference type="AlphaFoldDB" id="A0A5Q0C556"/>
<dbReference type="RefSeq" id="WP_153271215.1">
    <property type="nucleotide sequence ID" value="NZ_CP043498.1"/>
</dbReference>
<keyword evidence="4" id="KW-1185">Reference proteome</keyword>
<evidence type="ECO:0000313" key="4">
    <source>
        <dbReference type="Proteomes" id="UP000326881"/>
    </source>
</evidence>
<sequence>MAQDEPRADNSSPRPEPTVAREEHLIAEGRRLSIWAVLGAIIFVILMVALALGVFMSGGPTPPGTGPV</sequence>
<name>A0A5Q0C556_9HYPH</name>
<dbReference type="Proteomes" id="UP000326881">
    <property type="component" value="Chromosome"/>
</dbReference>
<gene>
    <name evidence="3" type="ORF">FZ934_11855</name>
</gene>
<dbReference type="KEGG" id="rgr:FZ934_11855"/>
<protein>
    <submittedName>
        <fullName evidence="3">Uncharacterized protein</fullName>
    </submittedName>
</protein>
<evidence type="ECO:0000313" key="3">
    <source>
        <dbReference type="EMBL" id="QFY61046.1"/>
    </source>
</evidence>